<evidence type="ECO:0000313" key="4">
    <source>
        <dbReference type="Proteomes" id="UP000797356"/>
    </source>
</evidence>
<accession>A0A8K0IW43</accession>
<evidence type="ECO:0000313" key="3">
    <source>
        <dbReference type="EMBL" id="KAG1368777.1"/>
    </source>
</evidence>
<protein>
    <recommendedName>
        <fullName evidence="2">Neprosin activation peptide domain-containing protein</fullName>
    </recommendedName>
</protein>
<dbReference type="OrthoDB" id="1858978at2759"/>
<comment type="caution">
    <text evidence="3">The sequence shown here is derived from an EMBL/GenBank/DDBJ whole genome shotgun (WGS) entry which is preliminary data.</text>
</comment>
<dbReference type="InterPro" id="IPR053168">
    <property type="entry name" value="Glutamic_endopeptidase"/>
</dbReference>
<dbReference type="Proteomes" id="UP000797356">
    <property type="component" value="Chromosome 14"/>
</dbReference>
<name>A0A8K0IW43_COCNU</name>
<keyword evidence="4" id="KW-1185">Reference proteome</keyword>
<organism evidence="3 4">
    <name type="scientific">Cocos nucifera</name>
    <name type="common">Coconut palm</name>
    <dbReference type="NCBI Taxonomy" id="13894"/>
    <lineage>
        <taxon>Eukaryota</taxon>
        <taxon>Viridiplantae</taxon>
        <taxon>Streptophyta</taxon>
        <taxon>Embryophyta</taxon>
        <taxon>Tracheophyta</taxon>
        <taxon>Spermatophyta</taxon>
        <taxon>Magnoliopsida</taxon>
        <taxon>Liliopsida</taxon>
        <taxon>Arecaceae</taxon>
        <taxon>Arecoideae</taxon>
        <taxon>Cocoseae</taxon>
        <taxon>Attaleinae</taxon>
        <taxon>Cocos</taxon>
    </lineage>
</organism>
<feature type="region of interest" description="Disordered" evidence="1">
    <location>
        <begin position="83"/>
        <end position="107"/>
    </location>
</feature>
<feature type="domain" description="Neprosin activation peptide" evidence="2">
    <location>
        <begin position="4"/>
        <end position="94"/>
    </location>
</feature>
<reference evidence="3" key="2">
    <citation type="submission" date="2019-07" db="EMBL/GenBank/DDBJ databases">
        <authorList>
            <person name="Yang Y."/>
            <person name="Bocs S."/>
            <person name="Baudouin L."/>
        </authorList>
    </citation>
    <scope>NUCLEOTIDE SEQUENCE</scope>
    <source>
        <tissue evidence="3">Spear leaf of Hainan Tall coconut</tissue>
    </source>
</reference>
<evidence type="ECO:0000256" key="1">
    <source>
        <dbReference type="SAM" id="MobiDB-lite"/>
    </source>
</evidence>
<sequence length="107" mass="11891">MKAQSPNGDIIDCVRISDQPAFDHTVQNLQMRPSIRPSGQYDENEVASKMETPSIRQVWHQNGRCAEGTISIKRTKKEDVLRASSGIKMGGAPRAPSLLRGPRKKMC</sequence>
<dbReference type="Pfam" id="PF14365">
    <property type="entry name" value="Neprosin_AP"/>
    <property type="match status" value="1"/>
</dbReference>
<dbReference type="EMBL" id="CM017885">
    <property type="protein sequence ID" value="KAG1368777.1"/>
    <property type="molecule type" value="Genomic_DNA"/>
</dbReference>
<dbReference type="InterPro" id="IPR025521">
    <property type="entry name" value="Neprosin_propep"/>
</dbReference>
<dbReference type="PANTHER" id="PTHR31589">
    <property type="entry name" value="PROTEIN, PUTATIVE (DUF239)-RELATED-RELATED"/>
    <property type="match status" value="1"/>
</dbReference>
<evidence type="ECO:0000259" key="2">
    <source>
        <dbReference type="Pfam" id="PF14365"/>
    </source>
</evidence>
<dbReference type="AlphaFoldDB" id="A0A8K0IW43"/>
<proteinExistence type="predicted"/>
<dbReference type="PANTHER" id="PTHR31589:SF24">
    <property type="entry name" value="OS07G0205500 PROTEIN"/>
    <property type="match status" value="1"/>
</dbReference>
<gene>
    <name evidence="3" type="ORF">COCNU_14G012450</name>
</gene>
<reference evidence="3" key="1">
    <citation type="journal article" date="2017" name="Gigascience">
        <title>The genome draft of coconut (Cocos nucifera).</title>
        <authorList>
            <person name="Xiao Y."/>
            <person name="Xu P."/>
            <person name="Fan H."/>
            <person name="Baudouin L."/>
            <person name="Xia W."/>
            <person name="Bocs S."/>
            <person name="Xu J."/>
            <person name="Li Q."/>
            <person name="Guo A."/>
            <person name="Zhou L."/>
            <person name="Li J."/>
            <person name="Wu Y."/>
            <person name="Ma Z."/>
            <person name="Armero A."/>
            <person name="Issali A.E."/>
            <person name="Liu N."/>
            <person name="Peng M."/>
            <person name="Yang Y."/>
        </authorList>
    </citation>
    <scope>NUCLEOTIDE SEQUENCE</scope>
    <source>
        <tissue evidence="3">Spear leaf of Hainan Tall coconut</tissue>
    </source>
</reference>